<dbReference type="EMBL" id="HBUE01336323">
    <property type="protein sequence ID" value="CAG6596143.1"/>
    <property type="molecule type" value="Transcribed_RNA"/>
</dbReference>
<name>A0A8D8FYP1_CULPI</name>
<dbReference type="EMBL" id="HBUE01113883">
    <property type="protein sequence ID" value="CAG6489988.1"/>
    <property type="molecule type" value="Transcribed_RNA"/>
</dbReference>
<accession>A0A8D8FYP1</accession>
<protein>
    <submittedName>
        <fullName evidence="1">(northern house mosquito) hypothetical protein</fullName>
    </submittedName>
</protein>
<dbReference type="EMBL" id="HBUE01229540">
    <property type="protein sequence ID" value="CAG6544007.1"/>
    <property type="molecule type" value="Transcribed_RNA"/>
</dbReference>
<evidence type="ECO:0000313" key="1">
    <source>
        <dbReference type="EMBL" id="CAG6489987.1"/>
    </source>
</evidence>
<sequence>MMSKTLFMNALLTLKEKVRSDISLKRKQSFPLSLVFFSLRVPSRHQDSEEGSKKSARRILEAISREKEKRISLFLSISLPIYLSLRELSKTRFTKTLPSQMQYSFE</sequence>
<dbReference type="EMBL" id="HBUE01113882">
    <property type="protein sequence ID" value="CAG6489987.1"/>
    <property type="molecule type" value="Transcribed_RNA"/>
</dbReference>
<organism evidence="1">
    <name type="scientific">Culex pipiens</name>
    <name type="common">House mosquito</name>
    <dbReference type="NCBI Taxonomy" id="7175"/>
    <lineage>
        <taxon>Eukaryota</taxon>
        <taxon>Metazoa</taxon>
        <taxon>Ecdysozoa</taxon>
        <taxon>Arthropoda</taxon>
        <taxon>Hexapoda</taxon>
        <taxon>Insecta</taxon>
        <taxon>Pterygota</taxon>
        <taxon>Neoptera</taxon>
        <taxon>Endopterygota</taxon>
        <taxon>Diptera</taxon>
        <taxon>Nematocera</taxon>
        <taxon>Culicoidea</taxon>
        <taxon>Culicidae</taxon>
        <taxon>Culicinae</taxon>
        <taxon>Culicini</taxon>
        <taxon>Culex</taxon>
        <taxon>Culex</taxon>
    </lineage>
</organism>
<proteinExistence type="predicted"/>
<dbReference type="AlphaFoldDB" id="A0A8D8FYP1"/>
<reference evidence="1" key="1">
    <citation type="submission" date="2021-05" db="EMBL/GenBank/DDBJ databases">
        <authorList>
            <person name="Alioto T."/>
            <person name="Alioto T."/>
            <person name="Gomez Garrido J."/>
        </authorList>
    </citation>
    <scope>NUCLEOTIDE SEQUENCE</scope>
</reference>
<dbReference type="EMBL" id="HBUE01113885">
    <property type="protein sequence ID" value="CAG6489989.1"/>
    <property type="molecule type" value="Transcribed_RNA"/>
</dbReference>